<dbReference type="AlphaFoldDB" id="A0A1W2AVM4"/>
<dbReference type="OrthoDB" id="262125at2"/>
<evidence type="ECO:0000259" key="1">
    <source>
        <dbReference type="Pfam" id="PF00144"/>
    </source>
</evidence>
<reference evidence="2 3" key="1">
    <citation type="submission" date="2017-04" db="EMBL/GenBank/DDBJ databases">
        <authorList>
            <person name="Afonso C.L."/>
            <person name="Miller P.J."/>
            <person name="Scott M.A."/>
            <person name="Spackman E."/>
            <person name="Goraichik I."/>
            <person name="Dimitrov K.M."/>
            <person name="Suarez D.L."/>
            <person name="Swayne D.E."/>
        </authorList>
    </citation>
    <scope>NUCLEOTIDE SEQUENCE [LARGE SCALE GENOMIC DNA]</scope>
    <source>
        <strain evidence="2 3">DSM 43828</strain>
    </source>
</reference>
<keyword evidence="3" id="KW-1185">Reference proteome</keyword>
<name>A0A1W2AVM4_KIBAR</name>
<dbReference type="EMBL" id="FWXV01000001">
    <property type="protein sequence ID" value="SMC64248.1"/>
    <property type="molecule type" value="Genomic_DNA"/>
</dbReference>
<sequence>MEPTQWWGDSGTGVGELFGISAERSGVPGAQLAVHTDGGTVSVPYGLVEHTGGDKVGPGTMFPLGSATKSFTATVAMQLVADGDVELDVPMADHMPELARARSRALREITLRQALSHTGGLVSDYEATDVVSLRGYVRALLDRPDVWVPGSGFSYSNTGYVLVGSLIEELTGLSWWEAVESFVVEPLGLRVARLDASGMAVPHVLTNPVDVDLPAGWEPAGGLAATAESLVEFVLAHLDGRVLPDEYARLMREPVAAKPFGIADGWGLGWATHGSWFGHDGTLAGTSCSIRAHAESRTVVALVTNGSTGLDLWTELAGAWGIGSYAPPSVDECPVDASELLGEYFNDSTCFTVREQSDGLELTDGTGFTAAFAVGDDDLFKLVDSAGTGFAHVGRFLRDDAGRVAALQFSGRIARRVRS</sequence>
<feature type="domain" description="Beta-lactamase-related" evidence="1">
    <location>
        <begin position="24"/>
        <end position="309"/>
    </location>
</feature>
<dbReference type="Proteomes" id="UP000192674">
    <property type="component" value="Unassembled WGS sequence"/>
</dbReference>
<evidence type="ECO:0000313" key="2">
    <source>
        <dbReference type="EMBL" id="SMC64248.1"/>
    </source>
</evidence>
<dbReference type="PANTHER" id="PTHR46825:SF9">
    <property type="entry name" value="BETA-LACTAMASE-RELATED DOMAIN-CONTAINING PROTEIN"/>
    <property type="match status" value="1"/>
</dbReference>
<protein>
    <submittedName>
        <fullName evidence="2">CubicO group peptidase, beta-lactamase class C family</fullName>
    </submittedName>
</protein>
<dbReference type="RefSeq" id="WP_084424924.1">
    <property type="nucleotide sequence ID" value="NZ_FWXV01000001.1"/>
</dbReference>
<proteinExistence type="predicted"/>
<accession>A0A1W2AVM4</accession>
<dbReference type="InterPro" id="IPR001466">
    <property type="entry name" value="Beta-lactam-related"/>
</dbReference>
<dbReference type="InterPro" id="IPR050491">
    <property type="entry name" value="AmpC-like"/>
</dbReference>
<dbReference type="Pfam" id="PF00144">
    <property type="entry name" value="Beta-lactamase"/>
    <property type="match status" value="1"/>
</dbReference>
<evidence type="ECO:0000313" key="3">
    <source>
        <dbReference type="Proteomes" id="UP000192674"/>
    </source>
</evidence>
<dbReference type="PANTHER" id="PTHR46825">
    <property type="entry name" value="D-ALANYL-D-ALANINE-CARBOXYPEPTIDASE/ENDOPEPTIDASE AMPH"/>
    <property type="match status" value="1"/>
</dbReference>
<dbReference type="SUPFAM" id="SSF56601">
    <property type="entry name" value="beta-lactamase/transpeptidase-like"/>
    <property type="match status" value="1"/>
</dbReference>
<dbReference type="InterPro" id="IPR012338">
    <property type="entry name" value="Beta-lactam/transpept-like"/>
</dbReference>
<organism evidence="2 3">
    <name type="scientific">Kibdelosporangium aridum</name>
    <dbReference type="NCBI Taxonomy" id="2030"/>
    <lineage>
        <taxon>Bacteria</taxon>
        <taxon>Bacillati</taxon>
        <taxon>Actinomycetota</taxon>
        <taxon>Actinomycetes</taxon>
        <taxon>Pseudonocardiales</taxon>
        <taxon>Pseudonocardiaceae</taxon>
        <taxon>Kibdelosporangium</taxon>
    </lineage>
</organism>
<gene>
    <name evidence="2" type="ORF">SAMN05661093_01119</name>
</gene>
<dbReference type="Gene3D" id="3.40.710.10">
    <property type="entry name" value="DD-peptidase/beta-lactamase superfamily"/>
    <property type="match status" value="1"/>
</dbReference>